<organism evidence="3 4">
    <name type="scientific">Cryobacterium arcticum</name>
    <dbReference type="NCBI Taxonomy" id="670052"/>
    <lineage>
        <taxon>Bacteria</taxon>
        <taxon>Bacillati</taxon>
        <taxon>Actinomycetota</taxon>
        <taxon>Actinomycetes</taxon>
        <taxon>Micrococcales</taxon>
        <taxon>Microbacteriaceae</taxon>
        <taxon>Cryobacterium</taxon>
    </lineage>
</organism>
<feature type="domain" description="SHOCT" evidence="2">
    <location>
        <begin position="98"/>
        <end position="124"/>
    </location>
</feature>
<evidence type="ECO:0000313" key="4">
    <source>
        <dbReference type="Proteomes" id="UP000246722"/>
    </source>
</evidence>
<dbReference type="InterPro" id="IPR018649">
    <property type="entry name" value="SHOCT"/>
</dbReference>
<dbReference type="OrthoDB" id="7596142at2"/>
<dbReference type="EMBL" id="QHLY01000005">
    <property type="protein sequence ID" value="PXA71954.1"/>
    <property type="molecule type" value="Genomic_DNA"/>
</dbReference>
<dbReference type="Pfam" id="PF09851">
    <property type="entry name" value="SHOCT"/>
    <property type="match status" value="1"/>
</dbReference>
<comment type="caution">
    <text evidence="3">The sequence shown here is derived from an EMBL/GenBank/DDBJ whole genome shotgun (WGS) entry which is preliminary data.</text>
</comment>
<evidence type="ECO:0000259" key="2">
    <source>
        <dbReference type="Pfam" id="PF09851"/>
    </source>
</evidence>
<keyword evidence="4" id="KW-1185">Reference proteome</keyword>
<dbReference type="AlphaFoldDB" id="A0A317ZXC9"/>
<proteinExistence type="predicted"/>
<dbReference type="Proteomes" id="UP000246722">
    <property type="component" value="Unassembled WGS sequence"/>
</dbReference>
<name>A0A317ZXC9_9MICO</name>
<gene>
    <name evidence="3" type="ORF">CTB96_03300</name>
</gene>
<evidence type="ECO:0000256" key="1">
    <source>
        <dbReference type="SAM" id="Phobius"/>
    </source>
</evidence>
<sequence length="125" mass="14105">MTNFWDFIWASFVVFAFVVYLMILFSVIADLFRDQALNGWYKVLWIIFLVWIPYLTAFVYLIARGRGMTERQIEAAERGQKATTEYIRHAAGVGGATEIAQAKALLDAGTITEDEYAALKAKALA</sequence>
<evidence type="ECO:0000313" key="3">
    <source>
        <dbReference type="EMBL" id="PXA71954.1"/>
    </source>
</evidence>
<feature type="transmembrane region" description="Helical" evidence="1">
    <location>
        <begin position="40"/>
        <end position="63"/>
    </location>
</feature>
<reference evidence="3 4" key="1">
    <citation type="submission" date="2018-05" db="EMBL/GenBank/DDBJ databases">
        <title>Genetic diversity of glacier-inhabiting Cryobacterium bacteria in China and description of Cryobacterium mengkeensis sp. nov. and Arthrobacter glacialis sp. nov.</title>
        <authorList>
            <person name="Liu Q."/>
            <person name="Xin Y.-H."/>
        </authorList>
    </citation>
    <scope>NUCLEOTIDE SEQUENCE [LARGE SCALE GENOMIC DNA]</scope>
    <source>
        <strain evidence="3 4">SK-1</strain>
    </source>
</reference>
<protein>
    <recommendedName>
        <fullName evidence="2">SHOCT domain-containing protein</fullName>
    </recommendedName>
</protein>
<accession>A0A317ZXC9</accession>
<feature type="transmembrane region" description="Helical" evidence="1">
    <location>
        <begin position="7"/>
        <end position="28"/>
    </location>
</feature>
<keyword evidence="1" id="KW-0812">Transmembrane</keyword>
<dbReference type="RefSeq" id="WP_110125477.1">
    <property type="nucleotide sequence ID" value="NZ_QHLY01000005.1"/>
</dbReference>
<keyword evidence="1" id="KW-1133">Transmembrane helix</keyword>
<keyword evidence="1" id="KW-0472">Membrane</keyword>